<dbReference type="InterPro" id="IPR000169">
    <property type="entry name" value="Pept_cys_AS"/>
</dbReference>
<protein>
    <recommendedName>
        <fullName evidence="3 9">Cysteine proteinase 1, mitochondrial</fullName>
        <ecNumber evidence="2 9">3.4.22.40</ecNumber>
    </recommendedName>
</protein>
<dbReference type="EC" id="3.4.22.40" evidence="2 9"/>
<dbReference type="GO" id="GO:0009636">
    <property type="term" value="P:response to toxic substance"/>
    <property type="evidence" value="ECO:0007669"/>
    <property type="project" value="TreeGrafter"/>
</dbReference>
<keyword evidence="9" id="KW-0963">Cytoplasm</keyword>
<comment type="subcellular location">
    <subcellularLocation>
        <location evidence="9">Mitochondrion</location>
    </subcellularLocation>
    <subcellularLocation>
        <location evidence="9">Cytoplasm</location>
    </subcellularLocation>
</comment>
<comment type="similarity">
    <text evidence="9">Belongs to the peptidase C1 family.</text>
</comment>
<keyword evidence="9" id="KW-0496">Mitochondrion</keyword>
<dbReference type="InterPro" id="IPR004134">
    <property type="entry name" value="Peptidase_C1B"/>
</dbReference>
<keyword evidence="6 9" id="KW-0788">Thiol protease</keyword>
<gene>
    <name evidence="11" type="ORF">DM01DRAFT_1321459</name>
</gene>
<dbReference type="PANTHER" id="PTHR10363">
    <property type="entry name" value="BLEOMYCIN HYDROLASE"/>
    <property type="match status" value="1"/>
</dbReference>
<feature type="active site" evidence="10">
    <location>
        <position position="337"/>
    </location>
</feature>
<dbReference type="AlphaFoldDB" id="A0A1X2GJ93"/>
<dbReference type="PIRSF" id="PIRSF005700">
    <property type="entry name" value="PepC"/>
    <property type="match status" value="1"/>
</dbReference>
<evidence type="ECO:0000256" key="9">
    <source>
        <dbReference type="PIRNR" id="PIRNR005700"/>
    </source>
</evidence>
<feature type="active site" evidence="10">
    <location>
        <position position="359"/>
    </location>
</feature>
<dbReference type="CDD" id="cd00585">
    <property type="entry name" value="Peptidase_C1B"/>
    <property type="match status" value="1"/>
</dbReference>
<dbReference type="OrthoDB" id="2666448at2759"/>
<proteinExistence type="inferred from homology"/>
<dbReference type="STRING" id="101127.A0A1X2GJ93"/>
<comment type="subunit">
    <text evidence="8">Homohexamer. Binds to nucleic acids. Binds single-stranded DNA and RNA with higher affinity than double-stranded DNA.</text>
</comment>
<organism evidence="11 12">
    <name type="scientific">Hesseltinella vesiculosa</name>
    <dbReference type="NCBI Taxonomy" id="101127"/>
    <lineage>
        <taxon>Eukaryota</taxon>
        <taxon>Fungi</taxon>
        <taxon>Fungi incertae sedis</taxon>
        <taxon>Mucoromycota</taxon>
        <taxon>Mucoromycotina</taxon>
        <taxon>Mucoromycetes</taxon>
        <taxon>Mucorales</taxon>
        <taxon>Cunninghamellaceae</taxon>
        <taxon>Hesseltinella</taxon>
    </lineage>
</organism>
<accession>A0A1X2GJ93</accession>
<dbReference type="GO" id="GO:0043418">
    <property type="term" value="P:homocysteine catabolic process"/>
    <property type="evidence" value="ECO:0007669"/>
    <property type="project" value="TreeGrafter"/>
</dbReference>
<evidence type="ECO:0000313" key="12">
    <source>
        <dbReference type="Proteomes" id="UP000242146"/>
    </source>
</evidence>
<dbReference type="GO" id="GO:0070005">
    <property type="term" value="F:cysteine-type aminopeptidase activity"/>
    <property type="evidence" value="ECO:0007669"/>
    <property type="project" value="InterPro"/>
</dbReference>
<feature type="active site" evidence="10">
    <location>
        <position position="44"/>
    </location>
</feature>
<dbReference type="Gene3D" id="3.90.70.10">
    <property type="entry name" value="Cysteine proteinases"/>
    <property type="match status" value="1"/>
</dbReference>
<dbReference type="EMBL" id="MCGT01000012">
    <property type="protein sequence ID" value="ORX55108.1"/>
    <property type="molecule type" value="Genomic_DNA"/>
</dbReference>
<evidence type="ECO:0000313" key="11">
    <source>
        <dbReference type="EMBL" id="ORX55108.1"/>
    </source>
</evidence>
<dbReference type="SUPFAM" id="SSF54001">
    <property type="entry name" value="Cysteine proteinases"/>
    <property type="match status" value="1"/>
</dbReference>
<evidence type="ECO:0000256" key="4">
    <source>
        <dbReference type="ARBA" id="ARBA00022670"/>
    </source>
</evidence>
<evidence type="ECO:0000256" key="7">
    <source>
        <dbReference type="ARBA" id="ARBA00025347"/>
    </source>
</evidence>
<evidence type="ECO:0000256" key="3">
    <source>
        <dbReference type="ARBA" id="ARBA00016900"/>
    </source>
</evidence>
<name>A0A1X2GJ93_9FUNG</name>
<comment type="function">
    <text evidence="9">Has aminopeptidase activity, shortening substrate peptides sequentially by 1 amino acid. Has bleomycin hydrolase activity, which can protect the cell from the toxic effects of bleomycin. Has homocysteine-thiolactonase activity, protecting the cell against homocysteine toxicity.</text>
</comment>
<keyword evidence="4 9" id="KW-0645">Protease</keyword>
<evidence type="ECO:0000256" key="8">
    <source>
        <dbReference type="ARBA" id="ARBA00026080"/>
    </source>
</evidence>
<sequence>MNVITANDPWNVLVNPAHTKNRHTFNVKIKTEGDCPNQKDTGRCWIFAGTSVLRIEMMKRFNLKPDFEISQTYLFFYDKFEKANSFLEHMIDLADRDVDDREVQFLLTNPVEDGGTFSMYINVVKKYGLVPKSAYGEVEATCSSHKMNGLITARLREFALQIRNALAQGVPVNEVRLVKRDMLQEIYRILVIFLSEPPKTFDWELYDKDGVFISYPDLTPQKFRDDVVEAKVEDNISLLNDTRHEYNKVYTVNRLRNVVGGIPVLYVNIDVEHMKQLVIKVLKSDRGVWFGVDGGQFLNRKYGIHDTRLTDYRLAFDVEFNTTKSDRVRYKGSLMTHAMVLTGVHLDEHGKPVRWRVQNSYAKSCGDEGFLSMSDEFFTEYVFQVVLEKKDVPDEYVNLLETETPVVLNAWDPMGSLA</sequence>
<keyword evidence="12" id="KW-1185">Reference proteome</keyword>
<dbReference type="InterPro" id="IPR038765">
    <property type="entry name" value="Papain-like_cys_pep_sf"/>
</dbReference>
<dbReference type="GO" id="GO:0004197">
    <property type="term" value="F:cysteine-type endopeptidase activity"/>
    <property type="evidence" value="ECO:0007669"/>
    <property type="project" value="UniProtKB-EC"/>
</dbReference>
<keyword evidence="5 9" id="KW-0378">Hydrolase</keyword>
<comment type="catalytic activity">
    <reaction evidence="1 9">
        <text>Inactivates bleomycin B2 (a cytotoxic glycometallopeptide) by hydrolysis of a carboxyamide bond of beta-aminoalanine, but also shows general aminopeptidase activity. The specificity varies somewhat with source, but amino acid arylamides of Met, Leu and Ala are preferred.</text>
        <dbReference type="EC" id="3.4.22.40"/>
    </reaction>
</comment>
<evidence type="ECO:0000256" key="1">
    <source>
        <dbReference type="ARBA" id="ARBA00000423"/>
    </source>
</evidence>
<dbReference type="PANTHER" id="PTHR10363:SF2">
    <property type="entry name" value="BLEOMYCIN HYDROLASE"/>
    <property type="match status" value="1"/>
</dbReference>
<comment type="caution">
    <text evidence="11">The sequence shown here is derived from an EMBL/GenBank/DDBJ whole genome shotgun (WGS) entry which is preliminary data.</text>
</comment>
<evidence type="ECO:0000256" key="5">
    <source>
        <dbReference type="ARBA" id="ARBA00022801"/>
    </source>
</evidence>
<evidence type="ECO:0000256" key="2">
    <source>
        <dbReference type="ARBA" id="ARBA00012465"/>
    </source>
</evidence>
<evidence type="ECO:0000256" key="6">
    <source>
        <dbReference type="ARBA" id="ARBA00022807"/>
    </source>
</evidence>
<dbReference type="GO" id="GO:0006508">
    <property type="term" value="P:proteolysis"/>
    <property type="evidence" value="ECO:0007669"/>
    <property type="project" value="UniProtKB-KW"/>
</dbReference>
<evidence type="ECO:0000256" key="10">
    <source>
        <dbReference type="PIRSR" id="PIRSR005700-1"/>
    </source>
</evidence>
<comment type="function">
    <text evidence="7">The normal physiological role of the enzyme is unknown, but it is not essential for the viability of yeast cells. Has aminopeptidase activity, shortening substrate peptides sequentially by 1 amino acid. Has bleomycin hydrolase activity, which can protect the cell from the toxic effects of bleomycin. Has homocysteine-thiolactonase activity, protecting the cell against homocysteine toxicity. Acts as a repressor in the GAL4 regulatory system, but this does not require either the peptidase or nucleic acid-binding activities.</text>
</comment>
<dbReference type="Pfam" id="PF03051">
    <property type="entry name" value="Peptidase_C1_2"/>
    <property type="match status" value="1"/>
</dbReference>
<reference evidence="11 12" key="1">
    <citation type="submission" date="2016-07" db="EMBL/GenBank/DDBJ databases">
        <title>Pervasive Adenine N6-methylation of Active Genes in Fungi.</title>
        <authorList>
            <consortium name="DOE Joint Genome Institute"/>
            <person name="Mondo S.J."/>
            <person name="Dannebaum R.O."/>
            <person name="Kuo R.C."/>
            <person name="Labutti K."/>
            <person name="Haridas S."/>
            <person name="Kuo A."/>
            <person name="Salamov A."/>
            <person name="Ahrendt S.R."/>
            <person name="Lipzen A."/>
            <person name="Sullivan W."/>
            <person name="Andreopoulos W.B."/>
            <person name="Clum A."/>
            <person name="Lindquist E."/>
            <person name="Daum C."/>
            <person name="Ramamoorthy G.K."/>
            <person name="Gryganskyi A."/>
            <person name="Culley D."/>
            <person name="Magnuson J.K."/>
            <person name="James T.Y."/>
            <person name="O'Malley M.A."/>
            <person name="Stajich J.E."/>
            <person name="Spatafora J.W."/>
            <person name="Visel A."/>
            <person name="Grigoriev I.V."/>
        </authorList>
    </citation>
    <scope>NUCLEOTIDE SEQUENCE [LARGE SCALE GENOMIC DNA]</scope>
    <source>
        <strain evidence="11 12">NRRL 3301</strain>
    </source>
</reference>
<dbReference type="GO" id="GO:0005739">
    <property type="term" value="C:mitochondrion"/>
    <property type="evidence" value="ECO:0007669"/>
    <property type="project" value="UniProtKB-SubCell"/>
</dbReference>
<dbReference type="PROSITE" id="PS00139">
    <property type="entry name" value="THIOL_PROTEASE_CYS"/>
    <property type="match status" value="1"/>
</dbReference>
<dbReference type="Proteomes" id="UP000242146">
    <property type="component" value="Unassembled WGS sequence"/>
</dbReference>